<proteinExistence type="predicted"/>
<dbReference type="InterPro" id="IPR003879">
    <property type="entry name" value="Butyrophylin_SPRY"/>
</dbReference>
<evidence type="ECO:0000256" key="1">
    <source>
        <dbReference type="SAM" id="Coils"/>
    </source>
</evidence>
<dbReference type="InterPro" id="IPR013320">
    <property type="entry name" value="ConA-like_dom_sf"/>
</dbReference>
<dbReference type="AlphaFoldDB" id="A0AAV6G709"/>
<reference evidence="3" key="1">
    <citation type="submission" date="2020-10" db="EMBL/GenBank/DDBJ databases">
        <title>Chromosome-scale genome assembly of the Allis shad, Alosa alosa.</title>
        <authorList>
            <person name="Margot Z."/>
            <person name="Christophe K."/>
            <person name="Cabau C."/>
            <person name="Louis A."/>
            <person name="Berthelot C."/>
            <person name="Parey E."/>
            <person name="Roest Crollius H."/>
            <person name="Montfort J."/>
            <person name="Robinson-Rechavi M."/>
            <person name="Bucao C."/>
            <person name="Bouchez O."/>
            <person name="Gislard M."/>
            <person name="Lluch J."/>
            <person name="Milhes M."/>
            <person name="Lampietro C."/>
            <person name="Lopez Roques C."/>
            <person name="Donnadieu C."/>
            <person name="Braasch I."/>
            <person name="Desvignes T."/>
            <person name="Postlethwait J."/>
            <person name="Bobe J."/>
            <person name="Guiguen Y."/>
        </authorList>
    </citation>
    <scope>NUCLEOTIDE SEQUENCE</scope>
    <source>
        <strain evidence="3">M-15738</strain>
        <tissue evidence="3">Blood</tissue>
    </source>
</reference>
<dbReference type="Pfam" id="PF00622">
    <property type="entry name" value="SPRY"/>
    <property type="match status" value="1"/>
</dbReference>
<dbReference type="Pfam" id="PF13765">
    <property type="entry name" value="PRY"/>
    <property type="match status" value="1"/>
</dbReference>
<evidence type="ECO:0000313" key="4">
    <source>
        <dbReference type="Proteomes" id="UP000823561"/>
    </source>
</evidence>
<keyword evidence="4" id="KW-1185">Reference proteome</keyword>
<dbReference type="InterPro" id="IPR043136">
    <property type="entry name" value="B30.2/SPRY_sf"/>
</dbReference>
<organism evidence="3 4">
    <name type="scientific">Alosa alosa</name>
    <name type="common">allis shad</name>
    <dbReference type="NCBI Taxonomy" id="278164"/>
    <lineage>
        <taxon>Eukaryota</taxon>
        <taxon>Metazoa</taxon>
        <taxon>Chordata</taxon>
        <taxon>Craniata</taxon>
        <taxon>Vertebrata</taxon>
        <taxon>Euteleostomi</taxon>
        <taxon>Actinopterygii</taxon>
        <taxon>Neopterygii</taxon>
        <taxon>Teleostei</taxon>
        <taxon>Clupei</taxon>
        <taxon>Clupeiformes</taxon>
        <taxon>Clupeoidei</taxon>
        <taxon>Clupeidae</taxon>
        <taxon>Alosa</taxon>
    </lineage>
</organism>
<dbReference type="InterPro" id="IPR001870">
    <property type="entry name" value="B30.2/SPRY"/>
</dbReference>
<dbReference type="Proteomes" id="UP000823561">
    <property type="component" value="Chromosome 13"/>
</dbReference>
<dbReference type="InterPro" id="IPR003877">
    <property type="entry name" value="SPRY_dom"/>
</dbReference>
<dbReference type="PANTHER" id="PTHR24103">
    <property type="entry name" value="E3 UBIQUITIN-PROTEIN LIGASE TRIM"/>
    <property type="match status" value="1"/>
</dbReference>
<name>A0AAV6G709_9TELE</name>
<dbReference type="SUPFAM" id="SSF49899">
    <property type="entry name" value="Concanavalin A-like lectins/glucanases"/>
    <property type="match status" value="1"/>
</dbReference>
<sequence>MCLVCWTSMKHRRHKCCPTEEAASDYREQLKTTLNSLEERLNGLNNLKRDCNHIATHIKCQAYNTRRHIQKEFEMLHQFLQKEEEARMAALEEEAGQKSSAISAITNVKSTIERVQCMPKDPDNPTGSLIDVAQHVGNLKFRVWEKMQDIVVYTPVVLDPNTSQAKLRLCEDLTSVLNSAEKLRVPYNPERFDYYPCVLGSRSLTAGLHCWDVEVGDSTLWSVGVTAVSNHRKGDAFFNGDTWHVRYLNGEYTGHSPAENRGPLVAESLRVLRVRLDLDGGEVSFSEPLAENSLCSFRHVFTEGVLPFLYNYCVVSPLKIVPVKNSEHKS</sequence>
<protein>
    <recommendedName>
        <fullName evidence="2">B30.2/SPRY domain-containing protein</fullName>
    </recommendedName>
</protein>
<keyword evidence="1" id="KW-0175">Coiled coil</keyword>
<feature type="domain" description="B30.2/SPRY" evidence="2">
    <location>
        <begin position="136"/>
        <end position="327"/>
    </location>
</feature>
<dbReference type="PROSITE" id="PS50188">
    <property type="entry name" value="B302_SPRY"/>
    <property type="match status" value="1"/>
</dbReference>
<dbReference type="SMART" id="SM00589">
    <property type="entry name" value="PRY"/>
    <property type="match status" value="1"/>
</dbReference>
<dbReference type="InterPro" id="IPR006574">
    <property type="entry name" value="PRY"/>
</dbReference>
<dbReference type="PRINTS" id="PR01407">
    <property type="entry name" value="BUTYPHLNCDUF"/>
</dbReference>
<dbReference type="Gene3D" id="2.60.120.920">
    <property type="match status" value="1"/>
</dbReference>
<dbReference type="InterPro" id="IPR050143">
    <property type="entry name" value="TRIM/RBCC"/>
</dbReference>
<dbReference type="SMART" id="SM00449">
    <property type="entry name" value="SPRY"/>
    <property type="match status" value="1"/>
</dbReference>
<feature type="coiled-coil region" evidence="1">
    <location>
        <begin position="20"/>
        <end position="54"/>
    </location>
</feature>
<dbReference type="SUPFAM" id="SSF57845">
    <property type="entry name" value="B-box zinc-binding domain"/>
    <property type="match status" value="1"/>
</dbReference>
<dbReference type="Gene3D" id="3.30.160.60">
    <property type="entry name" value="Classic Zinc Finger"/>
    <property type="match status" value="1"/>
</dbReference>
<evidence type="ECO:0000313" key="3">
    <source>
        <dbReference type="EMBL" id="KAG5270908.1"/>
    </source>
</evidence>
<dbReference type="EMBL" id="JADWDJ010000013">
    <property type="protein sequence ID" value="KAG5270908.1"/>
    <property type="molecule type" value="Genomic_DNA"/>
</dbReference>
<comment type="caution">
    <text evidence="3">The sequence shown here is derived from an EMBL/GenBank/DDBJ whole genome shotgun (WGS) entry which is preliminary data.</text>
</comment>
<accession>A0AAV6G709</accession>
<evidence type="ECO:0000259" key="2">
    <source>
        <dbReference type="PROSITE" id="PS50188"/>
    </source>
</evidence>
<gene>
    <name evidence="3" type="ORF">AALO_G00173650</name>
</gene>